<evidence type="ECO:0000313" key="4">
    <source>
        <dbReference type="EMBL" id="SEH78002.1"/>
    </source>
</evidence>
<dbReference type="PANTHER" id="PTHR43420">
    <property type="entry name" value="ACETYLTRANSFERASE"/>
    <property type="match status" value="1"/>
</dbReference>
<dbReference type="InterPro" id="IPR050680">
    <property type="entry name" value="YpeA/RimI_acetyltransf"/>
</dbReference>
<keyword evidence="5" id="KW-1185">Reference proteome</keyword>
<feature type="domain" description="N-acetyltransferase" evidence="3">
    <location>
        <begin position="11"/>
        <end position="155"/>
    </location>
</feature>
<evidence type="ECO:0000313" key="5">
    <source>
        <dbReference type="Proteomes" id="UP000199371"/>
    </source>
</evidence>
<dbReference type="Proteomes" id="UP000199371">
    <property type="component" value="Unassembled WGS sequence"/>
</dbReference>
<dbReference type="PROSITE" id="PS51186">
    <property type="entry name" value="GNAT"/>
    <property type="match status" value="1"/>
</dbReference>
<dbReference type="InterPro" id="IPR016181">
    <property type="entry name" value="Acyl_CoA_acyltransferase"/>
</dbReference>
<evidence type="ECO:0000256" key="1">
    <source>
        <dbReference type="ARBA" id="ARBA00022679"/>
    </source>
</evidence>
<dbReference type="CDD" id="cd04301">
    <property type="entry name" value="NAT_SF"/>
    <property type="match status" value="1"/>
</dbReference>
<dbReference type="Gene3D" id="3.40.630.30">
    <property type="match status" value="1"/>
</dbReference>
<dbReference type="STRING" id="173990.SAMN05660691_01356"/>
<reference evidence="5" key="1">
    <citation type="submission" date="2016-10" db="EMBL/GenBank/DDBJ databases">
        <authorList>
            <person name="Varghese N."/>
            <person name="Submissions S."/>
        </authorList>
    </citation>
    <scope>NUCLEOTIDE SEQUENCE [LARGE SCALE GENOMIC DNA]</scope>
    <source>
        <strain evidence="5">DSM 17616</strain>
    </source>
</reference>
<keyword evidence="1 4" id="KW-0808">Transferase</keyword>
<dbReference type="SUPFAM" id="SSF55729">
    <property type="entry name" value="Acyl-CoA N-acyltransferases (Nat)"/>
    <property type="match status" value="1"/>
</dbReference>
<dbReference type="AlphaFoldDB" id="A0A1H6KWK9"/>
<accession>A0A1H6KWK9</accession>
<dbReference type="EMBL" id="FNXF01000004">
    <property type="protein sequence ID" value="SEH78002.1"/>
    <property type="molecule type" value="Genomic_DNA"/>
</dbReference>
<evidence type="ECO:0000256" key="2">
    <source>
        <dbReference type="ARBA" id="ARBA00023315"/>
    </source>
</evidence>
<sequence>MNTQLVLASVGEMLQLQHWFSNAEQQQSWGGDNFDYPCTELRFLQLLCRPGAQSFSLVDSDNNTVLGFGQICDRFACHHLARLVIHPQQRGKGLAKTLISELIIQALSQQRRNISLYVHRHNSVALQCYTSLGFAICPPPEAENSRLHFMTLAADEAITSVNRYLQQQS</sequence>
<dbReference type="GO" id="GO:0016747">
    <property type="term" value="F:acyltransferase activity, transferring groups other than amino-acyl groups"/>
    <property type="evidence" value="ECO:0007669"/>
    <property type="project" value="InterPro"/>
</dbReference>
<proteinExistence type="predicted"/>
<name>A0A1H6KWK9_9GAMM</name>
<gene>
    <name evidence="4" type="ORF">SAMN05660691_01356</name>
</gene>
<organism evidence="4 5">
    <name type="scientific">Rheinheimera pacifica</name>
    <dbReference type="NCBI Taxonomy" id="173990"/>
    <lineage>
        <taxon>Bacteria</taxon>
        <taxon>Pseudomonadati</taxon>
        <taxon>Pseudomonadota</taxon>
        <taxon>Gammaproteobacteria</taxon>
        <taxon>Chromatiales</taxon>
        <taxon>Chromatiaceae</taxon>
        <taxon>Rheinheimera</taxon>
    </lineage>
</organism>
<dbReference type="RefSeq" id="WP_092791632.1">
    <property type="nucleotide sequence ID" value="NZ_FNXF01000004.1"/>
</dbReference>
<dbReference type="OrthoDB" id="326501at2"/>
<evidence type="ECO:0000259" key="3">
    <source>
        <dbReference type="PROSITE" id="PS51186"/>
    </source>
</evidence>
<keyword evidence="2" id="KW-0012">Acyltransferase</keyword>
<dbReference type="InterPro" id="IPR000182">
    <property type="entry name" value="GNAT_dom"/>
</dbReference>
<protein>
    <submittedName>
        <fullName evidence="4">Acetyltransferase (GNAT) family protein</fullName>
    </submittedName>
</protein>
<dbReference type="Pfam" id="PF00583">
    <property type="entry name" value="Acetyltransf_1"/>
    <property type="match status" value="1"/>
</dbReference>